<dbReference type="InterPro" id="IPR018638">
    <property type="entry name" value="DUF2061_membrane"/>
</dbReference>
<dbReference type="EMBL" id="SOBW01000009">
    <property type="protein sequence ID" value="TDU34429.1"/>
    <property type="molecule type" value="Genomic_DNA"/>
</dbReference>
<sequence>MQWEILKISKRHFAKTISYRILGTLDTLLLSWFISSDITVGIKIGVLELVTKMILYYFHELLWFRSTIISSNRRHILKTLAWRGIGTLDTFILGWIITGDPLIGLKVGGAELITKMVLYFLHEKLWYRIDYGLDDNMRRSRRIKLKRT</sequence>
<feature type="domain" description="DUF2061" evidence="1">
    <location>
        <begin position="76"/>
        <end position="126"/>
    </location>
</feature>
<keyword evidence="3" id="KW-1185">Reference proteome</keyword>
<dbReference type="AlphaFoldDB" id="A0A4R7PKM4"/>
<evidence type="ECO:0000259" key="1">
    <source>
        <dbReference type="Pfam" id="PF09834"/>
    </source>
</evidence>
<reference evidence="2 3" key="1">
    <citation type="submission" date="2019-03" db="EMBL/GenBank/DDBJ databases">
        <title>Genomic Encyclopedia of Archaeal and Bacterial Type Strains, Phase II (KMG-II): from individual species to whole genera.</title>
        <authorList>
            <person name="Goeker M."/>
        </authorList>
    </citation>
    <scope>NUCLEOTIDE SEQUENCE [LARGE SCALE GENOMIC DNA]</scope>
    <source>
        <strain evidence="2 3">DSM 28135</strain>
    </source>
</reference>
<evidence type="ECO:0000313" key="3">
    <source>
        <dbReference type="Proteomes" id="UP000294689"/>
    </source>
</evidence>
<dbReference type="Proteomes" id="UP000294689">
    <property type="component" value="Unassembled WGS sequence"/>
</dbReference>
<dbReference type="RefSeq" id="WP_133758764.1">
    <property type="nucleotide sequence ID" value="NZ_SOBW01000009.1"/>
</dbReference>
<proteinExistence type="predicted"/>
<evidence type="ECO:0000313" key="2">
    <source>
        <dbReference type="EMBL" id="TDU34429.1"/>
    </source>
</evidence>
<organism evidence="2 3">
    <name type="scientific">Gelidibacter sediminis</name>
    <dbReference type="NCBI Taxonomy" id="1608710"/>
    <lineage>
        <taxon>Bacteria</taxon>
        <taxon>Pseudomonadati</taxon>
        <taxon>Bacteroidota</taxon>
        <taxon>Flavobacteriia</taxon>
        <taxon>Flavobacteriales</taxon>
        <taxon>Flavobacteriaceae</taxon>
        <taxon>Gelidibacter</taxon>
    </lineage>
</organism>
<dbReference type="OrthoDB" id="197461at2"/>
<comment type="caution">
    <text evidence="2">The sequence shown here is derived from an EMBL/GenBank/DDBJ whole genome shotgun (WGS) entry which is preliminary data.</text>
</comment>
<name>A0A4R7PKM4_9FLAO</name>
<protein>
    <submittedName>
        <fullName evidence="2">Putative membrane protein</fullName>
    </submittedName>
</protein>
<dbReference type="Pfam" id="PF09834">
    <property type="entry name" value="DUF2061"/>
    <property type="match status" value="2"/>
</dbReference>
<feature type="domain" description="DUF2061" evidence="1">
    <location>
        <begin position="14"/>
        <end position="63"/>
    </location>
</feature>
<gene>
    <name evidence="2" type="ORF">BXY82_2751</name>
</gene>
<accession>A0A4R7PKM4</accession>